<dbReference type="Gene3D" id="2.60.40.10">
    <property type="entry name" value="Immunoglobulins"/>
    <property type="match status" value="1"/>
</dbReference>
<dbReference type="InParanoid" id="E2BDU7"/>
<dbReference type="GO" id="GO:0043005">
    <property type="term" value="C:neuron projection"/>
    <property type="evidence" value="ECO:0007669"/>
    <property type="project" value="TreeGrafter"/>
</dbReference>
<dbReference type="InterPro" id="IPR013783">
    <property type="entry name" value="Ig-like_fold"/>
</dbReference>
<evidence type="ECO:0000313" key="6">
    <source>
        <dbReference type="Proteomes" id="UP000008237"/>
    </source>
</evidence>
<evidence type="ECO:0000259" key="4">
    <source>
        <dbReference type="PROSITE" id="PS50835"/>
    </source>
</evidence>
<reference evidence="5 6" key="1">
    <citation type="journal article" date="2010" name="Science">
        <title>Genomic comparison of the ants Camponotus floridanus and Harpegnathos saltator.</title>
        <authorList>
            <person name="Bonasio R."/>
            <person name="Zhang G."/>
            <person name="Ye C."/>
            <person name="Mutti N.S."/>
            <person name="Fang X."/>
            <person name="Qin N."/>
            <person name="Donahue G."/>
            <person name="Yang P."/>
            <person name="Li Q."/>
            <person name="Li C."/>
            <person name="Zhang P."/>
            <person name="Huang Z."/>
            <person name="Berger S.L."/>
            <person name="Reinberg D."/>
            <person name="Wang J."/>
            <person name="Liebig J."/>
        </authorList>
    </citation>
    <scope>NUCLEOTIDE SEQUENCE [LARGE SCALE GENOMIC DNA]</scope>
    <source>
        <strain evidence="5 6">R22 G/1</strain>
    </source>
</reference>
<keyword evidence="1" id="KW-0677">Repeat</keyword>
<dbReference type="InterPro" id="IPR036179">
    <property type="entry name" value="Ig-like_dom_sf"/>
</dbReference>
<dbReference type="InterPro" id="IPR007110">
    <property type="entry name" value="Ig-like_dom"/>
</dbReference>
<dbReference type="OMA" id="MAVTEGN"/>
<keyword evidence="3" id="KW-0393">Immunoglobulin domain</keyword>
<accession>E2BDU7</accession>
<name>E2BDU7_HARSA</name>
<evidence type="ECO:0000256" key="2">
    <source>
        <dbReference type="ARBA" id="ARBA00023157"/>
    </source>
</evidence>
<protein>
    <submittedName>
        <fullName evidence="5">Neuronal growth regulator 1</fullName>
    </submittedName>
</protein>
<dbReference type="STRING" id="610380.E2BDU7"/>
<dbReference type="PANTHER" id="PTHR12231">
    <property type="entry name" value="CTX-RELATED TYPE I TRANSMEMBRANE PROTEIN"/>
    <property type="match status" value="1"/>
</dbReference>
<evidence type="ECO:0000256" key="1">
    <source>
        <dbReference type="ARBA" id="ARBA00022737"/>
    </source>
</evidence>
<sequence>MCQVNTDPMRSRQGYIQVVVPPSIITKETSTDMVVREASNVTLTCKATGFPEPYVMWRREDGKNINYNGESDRIILNVSLSRNEVILSTVAPKRVIQVECLMPY</sequence>
<dbReference type="SUPFAM" id="SSF48726">
    <property type="entry name" value="Immunoglobulin"/>
    <property type="match status" value="1"/>
</dbReference>
<dbReference type="OrthoDB" id="10012075at2759"/>
<dbReference type="Proteomes" id="UP000008237">
    <property type="component" value="Unassembled WGS sequence"/>
</dbReference>
<dbReference type="EMBL" id="GL447689">
    <property type="protein sequence ID" value="EFN86153.1"/>
    <property type="molecule type" value="Genomic_DNA"/>
</dbReference>
<dbReference type="AlphaFoldDB" id="E2BDU7"/>
<keyword evidence="6" id="KW-1185">Reference proteome</keyword>
<dbReference type="PROSITE" id="PS50835">
    <property type="entry name" value="IG_LIKE"/>
    <property type="match status" value="1"/>
</dbReference>
<dbReference type="InterPro" id="IPR051170">
    <property type="entry name" value="Neural/epithelial_adhesion"/>
</dbReference>
<evidence type="ECO:0000313" key="5">
    <source>
        <dbReference type="EMBL" id="EFN86153.1"/>
    </source>
</evidence>
<organism evidence="6">
    <name type="scientific">Harpegnathos saltator</name>
    <name type="common">Jerdon's jumping ant</name>
    <dbReference type="NCBI Taxonomy" id="610380"/>
    <lineage>
        <taxon>Eukaryota</taxon>
        <taxon>Metazoa</taxon>
        <taxon>Ecdysozoa</taxon>
        <taxon>Arthropoda</taxon>
        <taxon>Hexapoda</taxon>
        <taxon>Insecta</taxon>
        <taxon>Pterygota</taxon>
        <taxon>Neoptera</taxon>
        <taxon>Endopterygota</taxon>
        <taxon>Hymenoptera</taxon>
        <taxon>Apocrita</taxon>
        <taxon>Aculeata</taxon>
        <taxon>Formicoidea</taxon>
        <taxon>Formicidae</taxon>
        <taxon>Ponerinae</taxon>
        <taxon>Ponerini</taxon>
        <taxon>Harpegnathos</taxon>
    </lineage>
</organism>
<proteinExistence type="predicted"/>
<feature type="domain" description="Ig-like" evidence="4">
    <location>
        <begin position="22"/>
        <end position="104"/>
    </location>
</feature>
<gene>
    <name evidence="5" type="ORF">EAI_13625</name>
</gene>
<dbReference type="PANTHER" id="PTHR12231:SF253">
    <property type="entry name" value="DPR-INTERACTING PROTEIN ETA, ISOFORM B-RELATED"/>
    <property type="match status" value="1"/>
</dbReference>
<dbReference type="Pfam" id="PF13927">
    <property type="entry name" value="Ig_3"/>
    <property type="match status" value="1"/>
</dbReference>
<keyword evidence="2" id="KW-1015">Disulfide bond</keyword>
<evidence type="ECO:0000256" key="3">
    <source>
        <dbReference type="ARBA" id="ARBA00023319"/>
    </source>
</evidence>